<dbReference type="PROSITE" id="PS01117">
    <property type="entry name" value="HTH_MARR_1"/>
    <property type="match status" value="1"/>
</dbReference>
<evidence type="ECO:0000256" key="1">
    <source>
        <dbReference type="ARBA" id="ARBA00023015"/>
    </source>
</evidence>
<reference evidence="5" key="1">
    <citation type="journal article" date="2021" name="PeerJ">
        <title>Extensive microbial diversity within the chicken gut microbiome revealed by metagenomics and culture.</title>
        <authorList>
            <person name="Gilroy R."/>
            <person name="Ravi A."/>
            <person name="Getino M."/>
            <person name="Pursley I."/>
            <person name="Horton D.L."/>
            <person name="Alikhan N.F."/>
            <person name="Baker D."/>
            <person name="Gharbi K."/>
            <person name="Hall N."/>
            <person name="Watson M."/>
            <person name="Adriaenssens E.M."/>
            <person name="Foster-Nyarko E."/>
            <person name="Jarju S."/>
            <person name="Secka A."/>
            <person name="Antonio M."/>
            <person name="Oren A."/>
            <person name="Chaudhuri R.R."/>
            <person name="La Ragione R."/>
            <person name="Hildebrand F."/>
            <person name="Pallen M.J."/>
        </authorList>
    </citation>
    <scope>NUCLEOTIDE SEQUENCE</scope>
    <source>
        <strain evidence="5">CHK186-1790</strain>
    </source>
</reference>
<dbReference type="InterPro" id="IPR036390">
    <property type="entry name" value="WH_DNA-bd_sf"/>
</dbReference>
<dbReference type="PRINTS" id="PR00035">
    <property type="entry name" value="HTHGNTR"/>
</dbReference>
<evidence type="ECO:0000313" key="5">
    <source>
        <dbReference type="EMBL" id="HJC39963.1"/>
    </source>
</evidence>
<organism evidence="5 6">
    <name type="scientific">Candidatus Intestinimonas pullistercoris</name>
    <dbReference type="NCBI Taxonomy" id="2838623"/>
    <lineage>
        <taxon>Bacteria</taxon>
        <taxon>Bacillati</taxon>
        <taxon>Bacillota</taxon>
        <taxon>Clostridia</taxon>
        <taxon>Eubacteriales</taxon>
        <taxon>Intestinimonas</taxon>
    </lineage>
</organism>
<evidence type="ECO:0000256" key="3">
    <source>
        <dbReference type="ARBA" id="ARBA00023163"/>
    </source>
</evidence>
<gene>
    <name evidence="5" type="ORF">H9701_00230</name>
</gene>
<sequence length="158" mass="17958">MPADAASGTRLDAFREASMEFDSVYGQLAKSCGLSGTEYWALSLIHQGVETQREISQQLSLSRQTLNSAFKLLIRKGLIRLEPSKRDQRSKRAILTQEGHRFVEENILRVGRLEEEAWKTLTEEEQTMLVRLTRQFSAALLRSLRAHPTTHLSSSEDL</sequence>
<dbReference type="InterPro" id="IPR023187">
    <property type="entry name" value="Tscrpt_reg_MarR-type_CS"/>
</dbReference>
<keyword evidence="1" id="KW-0805">Transcription regulation</keyword>
<evidence type="ECO:0000313" key="6">
    <source>
        <dbReference type="Proteomes" id="UP000823882"/>
    </source>
</evidence>
<reference evidence="5" key="2">
    <citation type="submission" date="2021-04" db="EMBL/GenBank/DDBJ databases">
        <authorList>
            <person name="Gilroy R."/>
        </authorList>
    </citation>
    <scope>NUCLEOTIDE SEQUENCE</scope>
    <source>
        <strain evidence="5">CHK186-1790</strain>
    </source>
</reference>
<protein>
    <submittedName>
        <fullName evidence="5">MarR family transcriptional regulator</fullName>
    </submittedName>
</protein>
<evidence type="ECO:0000259" key="4">
    <source>
        <dbReference type="PROSITE" id="PS50995"/>
    </source>
</evidence>
<dbReference type="SMART" id="SM00347">
    <property type="entry name" value="HTH_MARR"/>
    <property type="match status" value="1"/>
</dbReference>
<dbReference type="InterPro" id="IPR039422">
    <property type="entry name" value="MarR/SlyA-like"/>
</dbReference>
<dbReference type="GO" id="GO:0006950">
    <property type="term" value="P:response to stress"/>
    <property type="evidence" value="ECO:0007669"/>
    <property type="project" value="TreeGrafter"/>
</dbReference>
<dbReference type="EMBL" id="DWWJ01000003">
    <property type="protein sequence ID" value="HJC39963.1"/>
    <property type="molecule type" value="Genomic_DNA"/>
</dbReference>
<dbReference type="GO" id="GO:0003677">
    <property type="term" value="F:DNA binding"/>
    <property type="evidence" value="ECO:0007669"/>
    <property type="project" value="UniProtKB-KW"/>
</dbReference>
<feature type="domain" description="HTH marR-type" evidence="4">
    <location>
        <begin position="7"/>
        <end position="138"/>
    </location>
</feature>
<dbReference type="Pfam" id="PF12802">
    <property type="entry name" value="MarR_2"/>
    <property type="match status" value="1"/>
</dbReference>
<dbReference type="GO" id="GO:0003700">
    <property type="term" value="F:DNA-binding transcription factor activity"/>
    <property type="evidence" value="ECO:0007669"/>
    <property type="project" value="InterPro"/>
</dbReference>
<dbReference type="AlphaFoldDB" id="A0A9D2P017"/>
<dbReference type="PANTHER" id="PTHR33164">
    <property type="entry name" value="TRANSCRIPTIONAL REGULATOR, MARR FAMILY"/>
    <property type="match status" value="1"/>
</dbReference>
<dbReference type="PRINTS" id="PR00598">
    <property type="entry name" value="HTHMARR"/>
</dbReference>
<dbReference type="PROSITE" id="PS50995">
    <property type="entry name" value="HTH_MARR_2"/>
    <property type="match status" value="1"/>
</dbReference>
<name>A0A9D2P017_9FIRM</name>
<keyword evidence="2" id="KW-0238">DNA-binding</keyword>
<keyword evidence="3" id="KW-0804">Transcription</keyword>
<dbReference type="InterPro" id="IPR000835">
    <property type="entry name" value="HTH_MarR-typ"/>
</dbReference>
<dbReference type="InterPro" id="IPR000524">
    <property type="entry name" value="Tscrpt_reg_HTH_GntR"/>
</dbReference>
<dbReference type="Gene3D" id="1.10.10.10">
    <property type="entry name" value="Winged helix-like DNA-binding domain superfamily/Winged helix DNA-binding domain"/>
    <property type="match status" value="1"/>
</dbReference>
<dbReference type="Proteomes" id="UP000823882">
    <property type="component" value="Unassembled WGS sequence"/>
</dbReference>
<dbReference type="PANTHER" id="PTHR33164:SF43">
    <property type="entry name" value="HTH-TYPE TRANSCRIPTIONAL REPRESSOR YETL"/>
    <property type="match status" value="1"/>
</dbReference>
<evidence type="ECO:0000256" key="2">
    <source>
        <dbReference type="ARBA" id="ARBA00023125"/>
    </source>
</evidence>
<comment type="caution">
    <text evidence="5">The sequence shown here is derived from an EMBL/GenBank/DDBJ whole genome shotgun (WGS) entry which is preliminary data.</text>
</comment>
<dbReference type="InterPro" id="IPR036388">
    <property type="entry name" value="WH-like_DNA-bd_sf"/>
</dbReference>
<proteinExistence type="predicted"/>
<dbReference type="SUPFAM" id="SSF46785">
    <property type="entry name" value="Winged helix' DNA-binding domain"/>
    <property type="match status" value="1"/>
</dbReference>
<accession>A0A9D2P017</accession>